<evidence type="ECO:0000256" key="1">
    <source>
        <dbReference type="ARBA" id="ARBA00001970"/>
    </source>
</evidence>
<dbReference type="SUPFAM" id="SSF54909">
    <property type="entry name" value="Dimeric alpha+beta barrel"/>
    <property type="match status" value="1"/>
</dbReference>
<dbReference type="PANTHER" id="PTHR30521">
    <property type="entry name" value="DEFERROCHELATASE/PEROXIDASE"/>
    <property type="match status" value="1"/>
</dbReference>
<dbReference type="GO" id="GO:0020037">
    <property type="term" value="F:heme binding"/>
    <property type="evidence" value="ECO:0007669"/>
    <property type="project" value="InterPro"/>
</dbReference>
<keyword evidence="4" id="KW-0560">Oxidoreductase</keyword>
<dbReference type="PROSITE" id="PS51404">
    <property type="entry name" value="DYP_PEROXIDASE"/>
    <property type="match status" value="1"/>
</dbReference>
<sequence>MIDTLDLQDIQGLIIRGYGNLKAACYILLAIDDPRAAKSWLKTLSSSITTGQARPQEHALNLALTYTGIQKLGLAPSALAMFSNEFTAGMTTPHRSLLLGDAEESVPSRWLWGGPATIPVDAVLLLFAQDDHMLSTNHTVYAQAFATNGIREILKLDTVDLGGKEHFGFQDGISQPVIEGSSRKAMPIDMIKAGEFLLGYPNEYSLYTDRPLLAPALDPDGHLPRDSGGSGNVDFGRNGSYLVFRQLRQDVRGFWQFLYAATRKPDGSSDRAASIQLAAQMVGRWPGGAPLVQAPVQDDPQLAHANDFTYYRTDPYGFNCPMGAHIRRANPRDTLDPQPGSEQSIAVGKRHRILRRGREYGLPIDVDGEQEGVDEQDRGLHFLCFNANIARQFEFIQHTWVNNPHFNGLYEDADPLIGMRRPDGGTFTVQARPVRKRFIDLPHFVSVVGGAYFFMPGINAINYLTSL</sequence>
<evidence type="ECO:0000256" key="3">
    <source>
        <dbReference type="ARBA" id="ARBA00022723"/>
    </source>
</evidence>
<dbReference type="Proteomes" id="UP000597444">
    <property type="component" value="Unassembled WGS sequence"/>
</dbReference>
<dbReference type="GO" id="GO:0005829">
    <property type="term" value="C:cytosol"/>
    <property type="evidence" value="ECO:0007669"/>
    <property type="project" value="TreeGrafter"/>
</dbReference>
<comment type="similarity">
    <text evidence="6">Belongs to the DyP-type peroxidase family.</text>
</comment>
<evidence type="ECO:0000256" key="2">
    <source>
        <dbReference type="ARBA" id="ARBA00022559"/>
    </source>
</evidence>
<dbReference type="RefSeq" id="WP_220207291.1">
    <property type="nucleotide sequence ID" value="NZ_BNJK01000001.1"/>
</dbReference>
<proteinExistence type="inferred from homology"/>
<protein>
    <submittedName>
        <fullName evidence="7">Peroxidase</fullName>
    </submittedName>
</protein>
<comment type="caution">
    <text evidence="7">The sequence shown here is derived from an EMBL/GenBank/DDBJ whole genome shotgun (WGS) entry which is preliminary data.</text>
</comment>
<keyword evidence="3" id="KW-0479">Metal-binding</keyword>
<dbReference type="GO" id="GO:0046872">
    <property type="term" value="F:metal ion binding"/>
    <property type="evidence" value="ECO:0007669"/>
    <property type="project" value="UniProtKB-KW"/>
</dbReference>
<dbReference type="PANTHER" id="PTHR30521:SF0">
    <property type="entry name" value="DYP-TYPE PEROXIDASE FAMILY PROTEIN"/>
    <property type="match status" value="1"/>
</dbReference>
<comment type="cofactor">
    <cofactor evidence="1">
        <name>heme b</name>
        <dbReference type="ChEBI" id="CHEBI:60344"/>
    </cofactor>
</comment>
<evidence type="ECO:0000256" key="5">
    <source>
        <dbReference type="ARBA" id="ARBA00023004"/>
    </source>
</evidence>
<dbReference type="GO" id="GO:0004601">
    <property type="term" value="F:peroxidase activity"/>
    <property type="evidence" value="ECO:0007669"/>
    <property type="project" value="UniProtKB-KW"/>
</dbReference>
<reference evidence="7" key="1">
    <citation type="submission" date="2020-10" db="EMBL/GenBank/DDBJ databases">
        <title>Taxonomic study of unclassified bacteria belonging to the class Ktedonobacteria.</title>
        <authorList>
            <person name="Yabe S."/>
            <person name="Wang C.M."/>
            <person name="Zheng Y."/>
            <person name="Sakai Y."/>
            <person name="Cavaletti L."/>
            <person name="Monciardini P."/>
            <person name="Donadio S."/>
        </authorList>
    </citation>
    <scope>NUCLEOTIDE SEQUENCE</scope>
    <source>
        <strain evidence="7">ID150040</strain>
    </source>
</reference>
<evidence type="ECO:0000256" key="6">
    <source>
        <dbReference type="ARBA" id="ARBA00025737"/>
    </source>
</evidence>
<dbReference type="InterPro" id="IPR011008">
    <property type="entry name" value="Dimeric_a/b-barrel"/>
</dbReference>
<keyword evidence="5" id="KW-0408">Iron</keyword>
<dbReference type="AlphaFoldDB" id="A0A8J3N5S3"/>
<gene>
    <name evidence="7" type="ORF">KSF_067330</name>
</gene>
<dbReference type="EMBL" id="BNJK01000001">
    <property type="protein sequence ID" value="GHO96685.1"/>
    <property type="molecule type" value="Genomic_DNA"/>
</dbReference>
<keyword evidence="8" id="KW-1185">Reference proteome</keyword>
<keyword evidence="2 7" id="KW-0575">Peroxidase</keyword>
<organism evidence="7 8">
    <name type="scientific">Reticulibacter mediterranei</name>
    <dbReference type="NCBI Taxonomy" id="2778369"/>
    <lineage>
        <taxon>Bacteria</taxon>
        <taxon>Bacillati</taxon>
        <taxon>Chloroflexota</taxon>
        <taxon>Ktedonobacteria</taxon>
        <taxon>Ktedonobacterales</taxon>
        <taxon>Reticulibacteraceae</taxon>
        <taxon>Reticulibacter</taxon>
    </lineage>
</organism>
<evidence type="ECO:0000256" key="4">
    <source>
        <dbReference type="ARBA" id="ARBA00023002"/>
    </source>
</evidence>
<dbReference type="InterPro" id="IPR006314">
    <property type="entry name" value="Dyp_peroxidase"/>
</dbReference>
<evidence type="ECO:0000313" key="8">
    <source>
        <dbReference type="Proteomes" id="UP000597444"/>
    </source>
</evidence>
<accession>A0A8J3N5S3</accession>
<name>A0A8J3N5S3_9CHLR</name>
<evidence type="ECO:0000313" key="7">
    <source>
        <dbReference type="EMBL" id="GHO96685.1"/>
    </source>
</evidence>